<organism evidence="5 6">
    <name type="scientific">Marmota marmota marmota</name>
    <name type="common">Alpine marmot</name>
    <dbReference type="NCBI Taxonomy" id="9994"/>
    <lineage>
        <taxon>Eukaryota</taxon>
        <taxon>Metazoa</taxon>
        <taxon>Chordata</taxon>
        <taxon>Craniata</taxon>
        <taxon>Vertebrata</taxon>
        <taxon>Euteleostomi</taxon>
        <taxon>Mammalia</taxon>
        <taxon>Eutheria</taxon>
        <taxon>Euarchontoglires</taxon>
        <taxon>Glires</taxon>
        <taxon>Rodentia</taxon>
        <taxon>Sciuromorpha</taxon>
        <taxon>Sciuridae</taxon>
        <taxon>Xerinae</taxon>
        <taxon>Marmotini</taxon>
        <taxon>Marmota</taxon>
    </lineage>
</organism>
<dbReference type="SMART" id="SM00125">
    <property type="entry name" value="IL1"/>
    <property type="match status" value="1"/>
</dbReference>
<dbReference type="Gene3D" id="2.80.10.50">
    <property type="match status" value="1"/>
</dbReference>
<comment type="similarity">
    <text evidence="2 4">Belongs to the IL-1 family.</text>
</comment>
<dbReference type="Proteomes" id="UP000694407">
    <property type="component" value="Unplaced"/>
</dbReference>
<evidence type="ECO:0000256" key="1">
    <source>
        <dbReference type="ARBA" id="ARBA00004613"/>
    </source>
</evidence>
<protein>
    <recommendedName>
        <fullName evidence="4">Interleukin-1</fullName>
    </recommendedName>
</protein>
<dbReference type="GO" id="GO:0005615">
    <property type="term" value="C:extracellular space"/>
    <property type="evidence" value="ECO:0007669"/>
    <property type="project" value="InterPro"/>
</dbReference>
<evidence type="ECO:0000256" key="4">
    <source>
        <dbReference type="RuleBase" id="RU003753"/>
    </source>
</evidence>
<keyword evidence="6" id="KW-1185">Reference proteome</keyword>
<reference evidence="5" key="2">
    <citation type="submission" date="2025-09" db="UniProtKB">
        <authorList>
            <consortium name="Ensembl"/>
        </authorList>
    </citation>
    <scope>IDENTIFICATION</scope>
</reference>
<evidence type="ECO:0000313" key="6">
    <source>
        <dbReference type="Proteomes" id="UP000694407"/>
    </source>
</evidence>
<evidence type="ECO:0000256" key="3">
    <source>
        <dbReference type="ARBA" id="ARBA00022525"/>
    </source>
</evidence>
<dbReference type="GO" id="GO:0005125">
    <property type="term" value="F:cytokine activity"/>
    <property type="evidence" value="ECO:0007669"/>
    <property type="project" value="UniProtKB-UniRule"/>
</dbReference>
<dbReference type="FunFam" id="2.80.10.50:FF:000013">
    <property type="entry name" value="Interleukin-1"/>
    <property type="match status" value="1"/>
</dbReference>
<dbReference type="InterPro" id="IPR000975">
    <property type="entry name" value="IL-1_fam"/>
</dbReference>
<dbReference type="PANTHER" id="PTHR10078">
    <property type="entry name" value="INTERLEUKIN-1 FAMILY MEMBER"/>
    <property type="match status" value="1"/>
</dbReference>
<proteinExistence type="inferred from homology"/>
<dbReference type="GO" id="GO:0071222">
    <property type="term" value="P:cellular response to lipopolysaccharide"/>
    <property type="evidence" value="ECO:0007669"/>
    <property type="project" value="TreeGrafter"/>
</dbReference>
<dbReference type="Ensembl" id="ENSMMMT00000003260.1">
    <property type="protein sequence ID" value="ENSMMMP00000002890.1"/>
    <property type="gene ID" value="ENSMMMG00000002626.1"/>
</dbReference>
<accession>A0A8C5YT90</accession>
<gene>
    <name evidence="5" type="primary">LOC107154036</name>
</gene>
<dbReference type="GO" id="GO:0010628">
    <property type="term" value="P:positive regulation of gene expression"/>
    <property type="evidence" value="ECO:0007669"/>
    <property type="project" value="TreeGrafter"/>
</dbReference>
<dbReference type="GO" id="GO:0019221">
    <property type="term" value="P:cytokine-mediated signaling pathway"/>
    <property type="evidence" value="ECO:0007669"/>
    <property type="project" value="TreeGrafter"/>
</dbReference>
<sequence>MGQVSWDGVLEAQTTSNHLCIFQTPQHFCPSLCVALTTWPFLPLGPGDSGGRGPLLISAGPQTWEVSDRDQQVWILQGETLVMVPRSSNVTPATVTILPCKYPESLEQGRGVPIYLGTQDPDMCLFCEEMDGWPRLWLKEQNILDLYNQVGPVRPFLFYHSRDGNTSTFESVAFPGWLIASSQVGQPIFLTSDLGTTNNTNFYLNLKA</sequence>
<dbReference type="InterPro" id="IPR008996">
    <property type="entry name" value="IL1/FGF"/>
</dbReference>
<dbReference type="GO" id="GO:0005149">
    <property type="term" value="F:interleukin-1 receptor binding"/>
    <property type="evidence" value="ECO:0007669"/>
    <property type="project" value="UniProtKB-UniRule"/>
</dbReference>
<dbReference type="GO" id="GO:0002437">
    <property type="term" value="P:inflammatory response to antigenic stimulus"/>
    <property type="evidence" value="ECO:0007669"/>
    <property type="project" value="TreeGrafter"/>
</dbReference>
<keyword evidence="3 4" id="KW-0964">Secreted</keyword>
<name>A0A8C5YT90_MARMA</name>
<dbReference type="AlphaFoldDB" id="A0A8C5YT90"/>
<evidence type="ECO:0000256" key="2">
    <source>
        <dbReference type="ARBA" id="ARBA00010448"/>
    </source>
</evidence>
<reference evidence="5" key="1">
    <citation type="submission" date="2025-08" db="UniProtKB">
        <authorList>
            <consortium name="Ensembl"/>
        </authorList>
    </citation>
    <scope>IDENTIFICATION</scope>
</reference>
<comment type="subcellular location">
    <subcellularLocation>
        <location evidence="1 4">Secreted</location>
    </subcellularLocation>
</comment>
<dbReference type="PRINTS" id="PR00264">
    <property type="entry name" value="INTERLEUKIN1"/>
</dbReference>
<dbReference type="CDD" id="cd23300">
    <property type="entry name" value="beta-trefoil_IL36"/>
    <property type="match status" value="1"/>
</dbReference>
<evidence type="ECO:0000313" key="5">
    <source>
        <dbReference type="Ensembl" id="ENSMMMP00000002890.1"/>
    </source>
</evidence>
<dbReference type="SUPFAM" id="SSF50353">
    <property type="entry name" value="Cytokine"/>
    <property type="match status" value="1"/>
</dbReference>
<dbReference type="PANTHER" id="PTHR10078:SF27">
    <property type="entry name" value="INTERLEUKIN-36 GAMMA"/>
    <property type="match status" value="1"/>
</dbReference>
<dbReference type="GeneTree" id="ENSGT00950000182943"/>
<dbReference type="Pfam" id="PF00340">
    <property type="entry name" value="IL1"/>
    <property type="match status" value="1"/>
</dbReference>